<feature type="transmembrane region" description="Helical" evidence="7">
    <location>
        <begin position="53"/>
        <end position="72"/>
    </location>
</feature>
<feature type="compositionally biased region" description="Low complexity" evidence="8">
    <location>
        <begin position="24"/>
        <end position="33"/>
    </location>
</feature>
<feature type="compositionally biased region" description="Basic and acidic residues" evidence="8">
    <location>
        <begin position="208"/>
        <end position="221"/>
    </location>
</feature>
<evidence type="ECO:0000259" key="9">
    <source>
        <dbReference type="Pfam" id="PF10502"/>
    </source>
</evidence>
<dbReference type="SUPFAM" id="SSF51306">
    <property type="entry name" value="LexA/Signal peptidase"/>
    <property type="match status" value="1"/>
</dbReference>
<keyword evidence="7" id="KW-0812">Transmembrane</keyword>
<comment type="catalytic activity">
    <reaction evidence="1 7">
        <text>Cleavage of hydrophobic, N-terminal signal or leader sequences from secreted and periplasmic proteins.</text>
        <dbReference type="EC" id="3.4.21.89"/>
    </reaction>
</comment>
<dbReference type="PRINTS" id="PR00727">
    <property type="entry name" value="LEADERPTASE"/>
</dbReference>
<evidence type="ECO:0000256" key="8">
    <source>
        <dbReference type="SAM" id="MobiDB-lite"/>
    </source>
</evidence>
<feature type="compositionally biased region" description="Low complexity" evidence="8">
    <location>
        <begin position="270"/>
        <end position="293"/>
    </location>
</feature>
<accession>A0A9X7PFQ4</accession>
<evidence type="ECO:0000256" key="4">
    <source>
        <dbReference type="ARBA" id="ARBA00013208"/>
    </source>
</evidence>
<dbReference type="Pfam" id="PF10502">
    <property type="entry name" value="Peptidase_S26"/>
    <property type="match status" value="1"/>
</dbReference>
<dbReference type="InterPro" id="IPR000223">
    <property type="entry name" value="Pept_S26A_signal_pept_1"/>
</dbReference>
<feature type="region of interest" description="Disordered" evidence="8">
    <location>
        <begin position="1"/>
        <end position="33"/>
    </location>
</feature>
<dbReference type="Proteomes" id="UP000242427">
    <property type="component" value="Unassembled WGS sequence"/>
</dbReference>
<feature type="domain" description="Peptidase S26" evidence="9">
    <location>
        <begin position="53"/>
        <end position="242"/>
    </location>
</feature>
<feature type="active site" evidence="6">
    <location>
        <position position="81"/>
    </location>
</feature>
<keyword evidence="5 7" id="KW-0378">Hydrolase</keyword>
<sequence length="332" mass="34996">MDTDVQLSERDRSPHPAEGEEQGSRSSRFPASPAASVRAARAWLRGGGPMRRAGVLLTLCLVFMLLLSSYVVQPFLIPSGSMENTLRVGDRVLVNKLAYAFGDEPQRGDVIVFDGTGSFVQDAPAENAVAALFRKGASSVGLMGPAATVYIKRVIGVGGDRVTCCDARGRLQINGHPVDEGFLYPGDEPSRVPFDVVVPTGKLWVMGDHRGDSRDSRDHLGEPGGGMVPVSRVIGRADWIGWPFGRMNTLERPDAYARVPEPDETAGHVGKPPARGAGKPPAWGAARGAARGGEQPVRSQDRAARPAGPDGQPVGHAGRPAEPAGHAGRPGG</sequence>
<keyword evidence="7" id="KW-1133">Transmembrane helix</keyword>
<comment type="subcellular location">
    <subcellularLocation>
        <location evidence="2">Cell membrane</location>
        <topology evidence="2">Single-pass type II membrane protein</topology>
    </subcellularLocation>
    <subcellularLocation>
        <location evidence="7">Membrane</location>
        <topology evidence="7">Single-pass type II membrane protein</topology>
    </subcellularLocation>
</comment>
<dbReference type="PANTHER" id="PTHR43390">
    <property type="entry name" value="SIGNAL PEPTIDASE I"/>
    <property type="match status" value="1"/>
</dbReference>
<evidence type="ECO:0000313" key="11">
    <source>
        <dbReference type="Proteomes" id="UP000242427"/>
    </source>
</evidence>
<evidence type="ECO:0000256" key="7">
    <source>
        <dbReference type="RuleBase" id="RU362042"/>
    </source>
</evidence>
<dbReference type="InterPro" id="IPR019758">
    <property type="entry name" value="Pept_S26A_signal_pept_1_CS"/>
</dbReference>
<dbReference type="GO" id="GO:0005886">
    <property type="term" value="C:plasma membrane"/>
    <property type="evidence" value="ECO:0007669"/>
    <property type="project" value="UniProtKB-SubCell"/>
</dbReference>
<dbReference type="InterPro" id="IPR019533">
    <property type="entry name" value="Peptidase_S26"/>
</dbReference>
<dbReference type="NCBIfam" id="TIGR02227">
    <property type="entry name" value="sigpep_I_bact"/>
    <property type="match status" value="1"/>
</dbReference>
<feature type="compositionally biased region" description="Basic and acidic residues" evidence="8">
    <location>
        <begin position="7"/>
        <end position="18"/>
    </location>
</feature>
<dbReference type="PROSITE" id="PS00761">
    <property type="entry name" value="SPASE_I_3"/>
    <property type="match status" value="1"/>
</dbReference>
<dbReference type="PANTHER" id="PTHR43390:SF1">
    <property type="entry name" value="CHLOROPLAST PROCESSING PEPTIDASE"/>
    <property type="match status" value="1"/>
</dbReference>
<dbReference type="InterPro" id="IPR036286">
    <property type="entry name" value="LexA/Signal_pep-like_sf"/>
</dbReference>
<keyword evidence="7" id="KW-0472">Membrane</keyword>
<keyword evidence="7" id="KW-0645">Protease</keyword>
<keyword evidence="11" id="KW-1185">Reference proteome</keyword>
<evidence type="ECO:0000256" key="3">
    <source>
        <dbReference type="ARBA" id="ARBA00009370"/>
    </source>
</evidence>
<dbReference type="GO" id="GO:0004252">
    <property type="term" value="F:serine-type endopeptidase activity"/>
    <property type="evidence" value="ECO:0007669"/>
    <property type="project" value="InterPro"/>
</dbReference>
<reference evidence="10 11" key="1">
    <citation type="submission" date="2018-03" db="EMBL/GenBank/DDBJ databases">
        <title>Chitinolytic properties of Streptosporangium nondiastaticum TBG75A20.</title>
        <authorList>
            <person name="Gayathri V."/>
            <person name="Shiburaj S."/>
        </authorList>
    </citation>
    <scope>NUCLEOTIDE SEQUENCE [LARGE SCALE GENOMIC DNA]</scope>
    <source>
        <strain evidence="10 11">TBG75A20</strain>
    </source>
</reference>
<evidence type="ECO:0000256" key="5">
    <source>
        <dbReference type="ARBA" id="ARBA00022801"/>
    </source>
</evidence>
<comment type="similarity">
    <text evidence="3 7">Belongs to the peptidase S26 family.</text>
</comment>
<dbReference type="EC" id="3.4.21.89" evidence="4 7"/>
<comment type="caution">
    <text evidence="10">The sequence shown here is derived from an EMBL/GenBank/DDBJ whole genome shotgun (WGS) entry which is preliminary data.</text>
</comment>
<evidence type="ECO:0000256" key="6">
    <source>
        <dbReference type="PIRSR" id="PIRSR600223-1"/>
    </source>
</evidence>
<feature type="region of interest" description="Disordered" evidence="8">
    <location>
        <begin position="208"/>
        <end position="228"/>
    </location>
</feature>
<dbReference type="GO" id="GO:0006465">
    <property type="term" value="P:signal peptide processing"/>
    <property type="evidence" value="ECO:0007669"/>
    <property type="project" value="InterPro"/>
</dbReference>
<evidence type="ECO:0000256" key="1">
    <source>
        <dbReference type="ARBA" id="ARBA00000677"/>
    </source>
</evidence>
<name>A0A9X7PFQ4_9ACTN</name>
<dbReference type="AlphaFoldDB" id="A0A9X7PFQ4"/>
<gene>
    <name evidence="10" type="primary">lepB</name>
    <name evidence="10" type="ORF">B7P34_23560</name>
</gene>
<dbReference type="EMBL" id="PXWG01000078">
    <property type="protein sequence ID" value="PSJ26305.1"/>
    <property type="molecule type" value="Genomic_DNA"/>
</dbReference>
<dbReference type="GO" id="GO:0009003">
    <property type="term" value="F:signal peptidase activity"/>
    <property type="evidence" value="ECO:0007669"/>
    <property type="project" value="UniProtKB-EC"/>
</dbReference>
<dbReference type="CDD" id="cd06530">
    <property type="entry name" value="S26_SPase_I"/>
    <property type="match status" value="1"/>
</dbReference>
<evidence type="ECO:0000313" key="10">
    <source>
        <dbReference type="EMBL" id="PSJ26305.1"/>
    </source>
</evidence>
<organism evidence="10 11">
    <name type="scientific">Streptosporangium nondiastaticum</name>
    <dbReference type="NCBI Taxonomy" id="35764"/>
    <lineage>
        <taxon>Bacteria</taxon>
        <taxon>Bacillati</taxon>
        <taxon>Actinomycetota</taxon>
        <taxon>Actinomycetes</taxon>
        <taxon>Streptosporangiales</taxon>
        <taxon>Streptosporangiaceae</taxon>
        <taxon>Streptosporangium</taxon>
    </lineage>
</organism>
<feature type="active site" evidence="6">
    <location>
        <position position="152"/>
    </location>
</feature>
<proteinExistence type="inferred from homology"/>
<dbReference type="Gene3D" id="2.10.109.10">
    <property type="entry name" value="Umud Fragment, subunit A"/>
    <property type="match status" value="1"/>
</dbReference>
<evidence type="ECO:0000256" key="2">
    <source>
        <dbReference type="ARBA" id="ARBA00004401"/>
    </source>
</evidence>
<protein>
    <recommendedName>
        <fullName evidence="4 7">Signal peptidase I</fullName>
        <ecNumber evidence="4 7">3.4.21.89</ecNumber>
    </recommendedName>
</protein>
<dbReference type="RefSeq" id="WP_106679551.1">
    <property type="nucleotide sequence ID" value="NZ_PXWG01000078.1"/>
</dbReference>
<feature type="region of interest" description="Disordered" evidence="8">
    <location>
        <begin position="260"/>
        <end position="332"/>
    </location>
</feature>
<dbReference type="OrthoDB" id="9815782at2"/>